<evidence type="ECO:0000313" key="3">
    <source>
        <dbReference type="Proteomes" id="UP000751852"/>
    </source>
</evidence>
<dbReference type="EMBL" id="JABANU010000011">
    <property type="protein sequence ID" value="MBI5975068.1"/>
    <property type="molecule type" value="Genomic_DNA"/>
</dbReference>
<feature type="transmembrane region" description="Helical" evidence="1">
    <location>
        <begin position="91"/>
        <end position="115"/>
    </location>
</feature>
<protein>
    <submittedName>
        <fullName evidence="2">ABC transporter permease subunit</fullName>
    </submittedName>
</protein>
<sequence>MMNLKSQLIKLKHTMIIPILFIVPIVLVSLFGFLAFYSQQMEYSVFRVTSLQLFLQLGFPLTMTVVIGLCFRMERRNKAFQNTIIYFKNFWTYYISQFIFYVFLGWLMITIGYLLQTIYYAVLVHQESMWSLNWIAVYVELLIVVLPMISFIYMINYLFQGFVLPSLVSLVLIFGGLFVGVLGTIVSYFYFYAYPIFTLYNGYDKWILMILSIILTALFLWIGYKILLKHMERGKL</sequence>
<comment type="caution">
    <text evidence="2">The sequence shown here is derived from an EMBL/GenBank/DDBJ whole genome shotgun (WGS) entry which is preliminary data.</text>
</comment>
<dbReference type="Proteomes" id="UP000751852">
    <property type="component" value="Unassembled WGS sequence"/>
</dbReference>
<feature type="transmembrane region" description="Helical" evidence="1">
    <location>
        <begin position="167"/>
        <end position="194"/>
    </location>
</feature>
<keyword evidence="1" id="KW-0472">Membrane</keyword>
<keyword evidence="3" id="KW-1185">Reference proteome</keyword>
<feature type="transmembrane region" description="Helical" evidence="1">
    <location>
        <begin position="135"/>
        <end position="155"/>
    </location>
</feature>
<evidence type="ECO:0000313" key="2">
    <source>
        <dbReference type="EMBL" id="MBI5975068.1"/>
    </source>
</evidence>
<accession>A0ABS0T8I1</accession>
<keyword evidence="1" id="KW-0812">Transmembrane</keyword>
<organism evidence="2 3">
    <name type="scientific">Staphylococcus canis</name>
    <dbReference type="NCBI Taxonomy" id="2724942"/>
    <lineage>
        <taxon>Bacteria</taxon>
        <taxon>Bacillati</taxon>
        <taxon>Bacillota</taxon>
        <taxon>Bacilli</taxon>
        <taxon>Bacillales</taxon>
        <taxon>Staphylococcaceae</taxon>
        <taxon>Staphylococcus</taxon>
    </lineage>
</organism>
<feature type="transmembrane region" description="Helical" evidence="1">
    <location>
        <begin position="206"/>
        <end position="227"/>
    </location>
</feature>
<reference evidence="2 3" key="1">
    <citation type="submission" date="2020-04" db="EMBL/GenBank/DDBJ databases">
        <title>Staphylococcus species from domestic dog.</title>
        <authorList>
            <person name="Paterson G.K."/>
        </authorList>
    </citation>
    <scope>NUCLEOTIDE SEQUENCE [LARGE SCALE GENOMIC DNA]</scope>
    <source>
        <strain evidence="2 3">H16/1A</strain>
    </source>
</reference>
<name>A0ABS0T8I1_9STAP</name>
<proteinExistence type="predicted"/>
<evidence type="ECO:0000256" key="1">
    <source>
        <dbReference type="SAM" id="Phobius"/>
    </source>
</evidence>
<feature type="transmembrane region" description="Helical" evidence="1">
    <location>
        <begin position="49"/>
        <end position="71"/>
    </location>
</feature>
<dbReference type="RefSeq" id="WP_198617846.1">
    <property type="nucleotide sequence ID" value="NZ_JABANU010000011.1"/>
</dbReference>
<feature type="transmembrane region" description="Helical" evidence="1">
    <location>
        <begin position="15"/>
        <end position="37"/>
    </location>
</feature>
<gene>
    <name evidence="2" type="ORF">HHH54_05570</name>
</gene>
<keyword evidence="1" id="KW-1133">Transmembrane helix</keyword>